<proteinExistence type="predicted"/>
<dbReference type="Proteomes" id="UP000246464">
    <property type="component" value="Chromosome 6"/>
</dbReference>
<sequence>MRSVTLNCPDVCTPDPNFNIKANQAQSDRGTEGKRLVFSLSLPPDTIVKTVTETSATSPVVTFAPATVALERLSTLNRTCGEGTGRSLGRIHPTSLSLS</sequence>
<evidence type="ECO:0000313" key="1">
    <source>
        <dbReference type="EMBL" id="AWP02341.1"/>
    </source>
</evidence>
<keyword evidence="2" id="KW-1185">Reference proteome</keyword>
<name>A0A2U9BEJ0_SCOMX</name>
<organism evidence="1 2">
    <name type="scientific">Scophthalmus maximus</name>
    <name type="common">Turbot</name>
    <name type="synonym">Psetta maxima</name>
    <dbReference type="NCBI Taxonomy" id="52904"/>
    <lineage>
        <taxon>Eukaryota</taxon>
        <taxon>Metazoa</taxon>
        <taxon>Chordata</taxon>
        <taxon>Craniata</taxon>
        <taxon>Vertebrata</taxon>
        <taxon>Euteleostomi</taxon>
        <taxon>Actinopterygii</taxon>
        <taxon>Neopterygii</taxon>
        <taxon>Teleostei</taxon>
        <taxon>Neoteleostei</taxon>
        <taxon>Acanthomorphata</taxon>
        <taxon>Carangaria</taxon>
        <taxon>Pleuronectiformes</taxon>
        <taxon>Pleuronectoidei</taxon>
        <taxon>Scophthalmidae</taxon>
        <taxon>Scophthalmus</taxon>
    </lineage>
</organism>
<evidence type="ECO:0000313" key="2">
    <source>
        <dbReference type="Proteomes" id="UP000246464"/>
    </source>
</evidence>
<dbReference type="AlphaFoldDB" id="A0A2U9BEJ0"/>
<dbReference type="EMBL" id="CP026248">
    <property type="protein sequence ID" value="AWP02341.1"/>
    <property type="molecule type" value="Genomic_DNA"/>
</dbReference>
<protein>
    <submittedName>
        <fullName evidence="1">Uncharacterized protein</fullName>
    </submittedName>
</protein>
<reference evidence="1 2" key="1">
    <citation type="submission" date="2017-12" db="EMBL/GenBank/DDBJ databases">
        <title>Integrating genomic resources of turbot (Scophthalmus maximus) in depth evaluation of genetic and physical mapping variation across individuals.</title>
        <authorList>
            <person name="Martinez P."/>
        </authorList>
    </citation>
    <scope>NUCLEOTIDE SEQUENCE [LARGE SCALE GENOMIC DNA]</scope>
</reference>
<accession>A0A2U9BEJ0</accession>
<gene>
    <name evidence="1" type="ORF">SMAX5B_013032</name>
</gene>